<dbReference type="Gene3D" id="1.20.1530.20">
    <property type="match status" value="1"/>
</dbReference>
<evidence type="ECO:0000256" key="4">
    <source>
        <dbReference type="ARBA" id="ARBA00022692"/>
    </source>
</evidence>
<reference evidence="10" key="1">
    <citation type="submission" date="2016-10" db="EMBL/GenBank/DDBJ databases">
        <authorList>
            <person name="de Groot N.N."/>
        </authorList>
    </citation>
    <scope>NUCLEOTIDE SEQUENCE</scope>
</reference>
<protein>
    <submittedName>
        <fullName evidence="10">NA+/H+ antiporter (NapA), putative</fullName>
    </submittedName>
</protein>
<evidence type="ECO:0000256" key="6">
    <source>
        <dbReference type="ARBA" id="ARBA00023065"/>
    </source>
</evidence>
<dbReference type="GO" id="GO:0016020">
    <property type="term" value="C:membrane"/>
    <property type="evidence" value="ECO:0007669"/>
    <property type="project" value="UniProtKB-SubCell"/>
</dbReference>
<keyword evidence="3" id="KW-0050">Antiport</keyword>
<feature type="transmembrane region" description="Helical" evidence="8">
    <location>
        <begin position="179"/>
        <end position="201"/>
    </location>
</feature>
<feature type="transmembrane region" description="Helical" evidence="8">
    <location>
        <begin position="55"/>
        <end position="76"/>
    </location>
</feature>
<dbReference type="EMBL" id="FPHE01000052">
    <property type="protein sequence ID" value="SFV54162.1"/>
    <property type="molecule type" value="Genomic_DNA"/>
</dbReference>
<feature type="transmembrane region" description="Helical" evidence="8">
    <location>
        <begin position="88"/>
        <end position="108"/>
    </location>
</feature>
<keyword evidence="4 8" id="KW-0812">Transmembrane</keyword>
<evidence type="ECO:0000313" key="10">
    <source>
        <dbReference type="EMBL" id="SFV54162.1"/>
    </source>
</evidence>
<evidence type="ECO:0000256" key="1">
    <source>
        <dbReference type="ARBA" id="ARBA00004141"/>
    </source>
</evidence>
<dbReference type="InterPro" id="IPR006153">
    <property type="entry name" value="Cation/H_exchanger_TM"/>
</dbReference>
<dbReference type="Pfam" id="PF00999">
    <property type="entry name" value="Na_H_Exchanger"/>
    <property type="match status" value="1"/>
</dbReference>
<proteinExistence type="predicted"/>
<evidence type="ECO:0000256" key="2">
    <source>
        <dbReference type="ARBA" id="ARBA00022448"/>
    </source>
</evidence>
<feature type="transmembrane region" description="Helical" evidence="8">
    <location>
        <begin position="6"/>
        <end position="25"/>
    </location>
</feature>
<evidence type="ECO:0000256" key="3">
    <source>
        <dbReference type="ARBA" id="ARBA00022449"/>
    </source>
</evidence>
<keyword evidence="7 8" id="KW-0472">Membrane</keyword>
<evidence type="ECO:0000256" key="7">
    <source>
        <dbReference type="ARBA" id="ARBA00023136"/>
    </source>
</evidence>
<dbReference type="GO" id="GO:1902600">
    <property type="term" value="P:proton transmembrane transport"/>
    <property type="evidence" value="ECO:0007669"/>
    <property type="project" value="InterPro"/>
</dbReference>
<keyword evidence="5 8" id="KW-1133">Transmembrane helix</keyword>
<dbReference type="AlphaFoldDB" id="A0A1W1BKW5"/>
<accession>A0A1W1BKW5</accession>
<feature type="transmembrane region" description="Helical" evidence="8">
    <location>
        <begin position="270"/>
        <end position="290"/>
    </location>
</feature>
<sequence length="385" mass="43216">MDNLVTYILVLSLVLVLSPYLSKFFRLPTAPIEIIIGSILGYVGLISVGKGGNHYFDLIAEVGFLYLMFLAGLEISLKSIDKMPKEHISQAIIFLLILPTLSLFIGYFILDANLIVIIALPLISVGLLATLSKEHGKSTQWISIALLIGALGEVLSITTLTIIEFVAEVGLSMALLSKLLWLLVFILIILLLYYLFCLIFWWYPELKIVMMPHLDNKDQDLRLAMGIFFIMIAIMHLLHFDLAFGAFIAGLFISTFFHHKKELEEKMSSFGFGFLVPLFFIHVGASFDYSYFVESIGTATEILTVMIIIRLLSSLSLVRLIGFKESILVALALSMPLTLLVAVATVGYHHEMITQHYYYAIILASLLEVIVSMIGIKYLIKRKKH</sequence>
<comment type="subcellular location">
    <subcellularLocation>
        <location evidence="1">Membrane</location>
        <topology evidence="1">Multi-pass membrane protein</topology>
    </subcellularLocation>
</comment>
<dbReference type="PANTHER" id="PTHR43562:SF1">
    <property type="entry name" value="NA(+)_H(+) ANTIPORTER YJBQ-RELATED"/>
    <property type="match status" value="1"/>
</dbReference>
<feature type="transmembrane region" description="Helical" evidence="8">
    <location>
        <begin position="114"/>
        <end position="132"/>
    </location>
</feature>
<keyword evidence="6" id="KW-0406">Ion transport</keyword>
<name>A0A1W1BKW5_9ZZZZ</name>
<dbReference type="InterPro" id="IPR038770">
    <property type="entry name" value="Na+/solute_symporter_sf"/>
</dbReference>
<dbReference type="GO" id="GO:0015297">
    <property type="term" value="F:antiporter activity"/>
    <property type="evidence" value="ECO:0007669"/>
    <property type="project" value="UniProtKB-KW"/>
</dbReference>
<gene>
    <name evidence="10" type="ORF">MNB_SV-12-885</name>
</gene>
<feature type="transmembrane region" description="Helical" evidence="8">
    <location>
        <begin position="356"/>
        <end position="380"/>
    </location>
</feature>
<feature type="transmembrane region" description="Helical" evidence="8">
    <location>
        <begin position="302"/>
        <end position="321"/>
    </location>
</feature>
<evidence type="ECO:0000256" key="8">
    <source>
        <dbReference type="SAM" id="Phobius"/>
    </source>
</evidence>
<feature type="transmembrane region" description="Helical" evidence="8">
    <location>
        <begin position="32"/>
        <end position="49"/>
    </location>
</feature>
<feature type="transmembrane region" description="Helical" evidence="8">
    <location>
        <begin position="221"/>
        <end position="237"/>
    </location>
</feature>
<feature type="transmembrane region" description="Helical" evidence="8">
    <location>
        <begin position="328"/>
        <end position="350"/>
    </location>
</feature>
<keyword evidence="2" id="KW-0813">Transport</keyword>
<dbReference type="PANTHER" id="PTHR43562">
    <property type="entry name" value="NAPA-TYPE SODIUM/HYDROGEN ANTIPORTER"/>
    <property type="match status" value="1"/>
</dbReference>
<feature type="transmembrane region" description="Helical" evidence="8">
    <location>
        <begin position="144"/>
        <end position="167"/>
    </location>
</feature>
<organism evidence="10">
    <name type="scientific">hydrothermal vent metagenome</name>
    <dbReference type="NCBI Taxonomy" id="652676"/>
    <lineage>
        <taxon>unclassified sequences</taxon>
        <taxon>metagenomes</taxon>
        <taxon>ecological metagenomes</taxon>
    </lineage>
</organism>
<feature type="domain" description="Cation/H+ exchanger transmembrane" evidence="9">
    <location>
        <begin position="13"/>
        <end position="379"/>
    </location>
</feature>
<evidence type="ECO:0000256" key="5">
    <source>
        <dbReference type="ARBA" id="ARBA00022989"/>
    </source>
</evidence>
<evidence type="ECO:0000259" key="9">
    <source>
        <dbReference type="Pfam" id="PF00999"/>
    </source>
</evidence>
<feature type="transmembrane region" description="Helical" evidence="8">
    <location>
        <begin position="243"/>
        <end position="258"/>
    </location>
</feature>